<protein>
    <submittedName>
        <fullName evidence="2">Uncharacterized protein</fullName>
    </submittedName>
</protein>
<reference evidence="2 3" key="1">
    <citation type="submission" date="2015-08" db="EMBL/GenBank/DDBJ databases">
        <title>Next Generation Sequencing and Analysis of the Genome of Puccinia sorghi L Schw, the Causal Agent of Maize Common Rust.</title>
        <authorList>
            <person name="Rochi L."/>
            <person name="Burguener G."/>
            <person name="Darino M."/>
            <person name="Turjanski A."/>
            <person name="Kreff E."/>
            <person name="Dieguez M.J."/>
            <person name="Sacco F."/>
        </authorList>
    </citation>
    <scope>NUCLEOTIDE SEQUENCE [LARGE SCALE GENOMIC DNA]</scope>
    <source>
        <strain evidence="2 3">RO10H11247</strain>
    </source>
</reference>
<dbReference type="EMBL" id="LAVV01007799">
    <property type="protein sequence ID" value="KNZ54746.1"/>
    <property type="molecule type" value="Genomic_DNA"/>
</dbReference>
<feature type="compositionally biased region" description="Polar residues" evidence="1">
    <location>
        <begin position="38"/>
        <end position="49"/>
    </location>
</feature>
<comment type="caution">
    <text evidence="2">The sequence shown here is derived from an EMBL/GenBank/DDBJ whole genome shotgun (WGS) entry which is preliminary data.</text>
</comment>
<evidence type="ECO:0000313" key="3">
    <source>
        <dbReference type="Proteomes" id="UP000037035"/>
    </source>
</evidence>
<dbReference type="AlphaFoldDB" id="A0A0L6V1V6"/>
<evidence type="ECO:0000313" key="2">
    <source>
        <dbReference type="EMBL" id="KNZ54746.1"/>
    </source>
</evidence>
<organism evidence="2 3">
    <name type="scientific">Puccinia sorghi</name>
    <dbReference type="NCBI Taxonomy" id="27349"/>
    <lineage>
        <taxon>Eukaryota</taxon>
        <taxon>Fungi</taxon>
        <taxon>Dikarya</taxon>
        <taxon>Basidiomycota</taxon>
        <taxon>Pucciniomycotina</taxon>
        <taxon>Pucciniomycetes</taxon>
        <taxon>Pucciniales</taxon>
        <taxon>Pucciniaceae</taxon>
        <taxon>Puccinia</taxon>
    </lineage>
</organism>
<dbReference type="Proteomes" id="UP000037035">
    <property type="component" value="Unassembled WGS sequence"/>
</dbReference>
<keyword evidence="3" id="KW-1185">Reference proteome</keyword>
<dbReference type="VEuPathDB" id="FungiDB:VP01_2868g2"/>
<feature type="region of interest" description="Disordered" evidence="1">
    <location>
        <begin position="35"/>
        <end position="57"/>
    </location>
</feature>
<name>A0A0L6V1V6_9BASI</name>
<accession>A0A0L6V1V6</accession>
<evidence type="ECO:0000256" key="1">
    <source>
        <dbReference type="SAM" id="MobiDB-lite"/>
    </source>
</evidence>
<proteinExistence type="predicted"/>
<sequence>MSLTFSLRMNLCQASVRKDKREVISCFIPHIGTARKASGQQQPAPTSAKNRTEERRNDQKIFQIITRAADNKPHHWSVARKPSEIKLIQKEVMDQLKSCVVPVAFQPAPFAVAQAAILRILL</sequence>
<gene>
    <name evidence="2" type="ORF">VP01_2868g2</name>
</gene>